<dbReference type="PANTHER" id="PTHR45458">
    <property type="entry name" value="SHORT-CHAIN DEHYDROGENASE/REDUCTASE SDR"/>
    <property type="match status" value="1"/>
</dbReference>
<accession>A0AAV9G628</accession>
<keyword evidence="2" id="KW-1185">Reference proteome</keyword>
<dbReference type="Proteomes" id="UP001321760">
    <property type="component" value="Unassembled WGS sequence"/>
</dbReference>
<dbReference type="InterPro" id="IPR036291">
    <property type="entry name" value="NAD(P)-bd_dom_sf"/>
</dbReference>
<gene>
    <name evidence="1" type="ORF">QBC34DRAFT_361486</name>
</gene>
<reference evidence="1" key="2">
    <citation type="submission" date="2023-05" db="EMBL/GenBank/DDBJ databases">
        <authorList>
            <consortium name="Lawrence Berkeley National Laboratory"/>
            <person name="Steindorff A."/>
            <person name="Hensen N."/>
            <person name="Bonometti L."/>
            <person name="Westerberg I."/>
            <person name="Brannstrom I.O."/>
            <person name="Guillou S."/>
            <person name="Cros-Aarteil S."/>
            <person name="Calhoun S."/>
            <person name="Haridas S."/>
            <person name="Kuo A."/>
            <person name="Mondo S."/>
            <person name="Pangilinan J."/>
            <person name="Riley R."/>
            <person name="Labutti K."/>
            <person name="Andreopoulos B."/>
            <person name="Lipzen A."/>
            <person name="Chen C."/>
            <person name="Yanf M."/>
            <person name="Daum C."/>
            <person name="Ng V."/>
            <person name="Clum A."/>
            <person name="Ohm R."/>
            <person name="Martin F."/>
            <person name="Silar P."/>
            <person name="Natvig D."/>
            <person name="Lalanne C."/>
            <person name="Gautier V."/>
            <person name="Ament-Velasquez S.L."/>
            <person name="Kruys A."/>
            <person name="Hutchinson M.I."/>
            <person name="Powell A.J."/>
            <person name="Barry K."/>
            <person name="Miller A.N."/>
            <person name="Grigoriev I.V."/>
            <person name="Debuchy R."/>
            <person name="Gladieux P."/>
            <person name="Thoren M.H."/>
            <person name="Johannesson H."/>
        </authorList>
    </citation>
    <scope>NUCLEOTIDE SEQUENCE</scope>
    <source>
        <strain evidence="1">PSN243</strain>
    </source>
</reference>
<name>A0AAV9G628_9PEZI</name>
<reference evidence="1" key="1">
    <citation type="journal article" date="2023" name="Mol. Phylogenet. Evol.">
        <title>Genome-scale phylogeny and comparative genomics of the fungal order Sordariales.</title>
        <authorList>
            <person name="Hensen N."/>
            <person name="Bonometti L."/>
            <person name="Westerberg I."/>
            <person name="Brannstrom I.O."/>
            <person name="Guillou S."/>
            <person name="Cros-Aarteil S."/>
            <person name="Calhoun S."/>
            <person name="Haridas S."/>
            <person name="Kuo A."/>
            <person name="Mondo S."/>
            <person name="Pangilinan J."/>
            <person name="Riley R."/>
            <person name="LaButti K."/>
            <person name="Andreopoulos B."/>
            <person name="Lipzen A."/>
            <person name="Chen C."/>
            <person name="Yan M."/>
            <person name="Daum C."/>
            <person name="Ng V."/>
            <person name="Clum A."/>
            <person name="Steindorff A."/>
            <person name="Ohm R.A."/>
            <person name="Martin F."/>
            <person name="Silar P."/>
            <person name="Natvig D.O."/>
            <person name="Lalanne C."/>
            <person name="Gautier V."/>
            <person name="Ament-Velasquez S.L."/>
            <person name="Kruys A."/>
            <person name="Hutchinson M.I."/>
            <person name="Powell A.J."/>
            <person name="Barry K."/>
            <person name="Miller A.N."/>
            <person name="Grigoriev I.V."/>
            <person name="Debuchy R."/>
            <person name="Gladieux P."/>
            <person name="Hiltunen Thoren M."/>
            <person name="Johannesson H."/>
        </authorList>
    </citation>
    <scope>NUCLEOTIDE SEQUENCE</scope>
    <source>
        <strain evidence="1">PSN243</strain>
    </source>
</reference>
<dbReference type="InterPro" id="IPR052184">
    <property type="entry name" value="SDR_enzymes"/>
</dbReference>
<comment type="caution">
    <text evidence="1">The sequence shown here is derived from an EMBL/GenBank/DDBJ whole genome shotgun (WGS) entry which is preliminary data.</text>
</comment>
<dbReference type="AlphaFoldDB" id="A0AAV9G628"/>
<dbReference type="PRINTS" id="PR00081">
    <property type="entry name" value="GDHRDH"/>
</dbReference>
<dbReference type="InterPro" id="IPR002347">
    <property type="entry name" value="SDR_fam"/>
</dbReference>
<evidence type="ECO:0000313" key="1">
    <source>
        <dbReference type="EMBL" id="KAK4443770.1"/>
    </source>
</evidence>
<dbReference type="PANTHER" id="PTHR45458:SF1">
    <property type="entry name" value="SHORT CHAIN DEHYDROGENASE"/>
    <property type="match status" value="1"/>
</dbReference>
<dbReference type="Gene3D" id="3.40.50.720">
    <property type="entry name" value="NAD(P)-binding Rossmann-like Domain"/>
    <property type="match status" value="1"/>
</dbReference>
<dbReference type="GO" id="GO:0016616">
    <property type="term" value="F:oxidoreductase activity, acting on the CH-OH group of donors, NAD or NADP as acceptor"/>
    <property type="evidence" value="ECO:0007669"/>
    <property type="project" value="TreeGrafter"/>
</dbReference>
<dbReference type="EMBL" id="MU865987">
    <property type="protein sequence ID" value="KAK4443770.1"/>
    <property type="molecule type" value="Genomic_DNA"/>
</dbReference>
<evidence type="ECO:0000313" key="2">
    <source>
        <dbReference type="Proteomes" id="UP001321760"/>
    </source>
</evidence>
<proteinExistence type="predicted"/>
<dbReference type="Pfam" id="PF00106">
    <property type="entry name" value="adh_short"/>
    <property type="match status" value="1"/>
</dbReference>
<protein>
    <submittedName>
        <fullName evidence="1">Norsolorinic acid ketoreductase</fullName>
    </submittedName>
</protein>
<dbReference type="SUPFAM" id="SSF51735">
    <property type="entry name" value="NAD(P)-binding Rossmann-fold domains"/>
    <property type="match status" value="1"/>
</dbReference>
<organism evidence="1 2">
    <name type="scientific">Podospora aff. communis PSN243</name>
    <dbReference type="NCBI Taxonomy" id="3040156"/>
    <lineage>
        <taxon>Eukaryota</taxon>
        <taxon>Fungi</taxon>
        <taxon>Dikarya</taxon>
        <taxon>Ascomycota</taxon>
        <taxon>Pezizomycotina</taxon>
        <taxon>Sordariomycetes</taxon>
        <taxon>Sordariomycetidae</taxon>
        <taxon>Sordariales</taxon>
        <taxon>Podosporaceae</taxon>
        <taxon>Podospora</taxon>
    </lineage>
</organism>
<sequence>MSPTPTTVLITGGSRGIGLGLVTKFLAQPNHTVIALNRSPSPTLDLLPRAPGSTLITLQYDASIPSSATNAIAALQEKGVSHLDIVIANAAILTGYPLVKDATREGLMEHYLVNVVGPLELYQAARGLLEKGERPRFAIVGSGAGSFARQPPIPHAYYGGSKAVLPWYAIRLHAEDEWLSSFVIDPGWVKTEMGNTGAAFFGLKEAFGEVEDAVNGIYNVTTTATREKFGGKLVQFDGKILDY</sequence>